<evidence type="ECO:0000313" key="3">
    <source>
        <dbReference type="Proteomes" id="UP000696280"/>
    </source>
</evidence>
<dbReference type="InterPro" id="IPR052061">
    <property type="entry name" value="PTE-AB_protein"/>
</dbReference>
<organism evidence="2 3">
    <name type="scientific">Hymenoscyphus fraxineus</name>
    <dbReference type="NCBI Taxonomy" id="746836"/>
    <lineage>
        <taxon>Eukaryota</taxon>
        <taxon>Fungi</taxon>
        <taxon>Dikarya</taxon>
        <taxon>Ascomycota</taxon>
        <taxon>Pezizomycotina</taxon>
        <taxon>Leotiomycetes</taxon>
        <taxon>Helotiales</taxon>
        <taxon>Helotiaceae</taxon>
        <taxon>Hymenoscyphus</taxon>
    </lineage>
</organism>
<accession>A0A9N9L696</accession>
<dbReference type="Pfam" id="PF03061">
    <property type="entry name" value="4HBT"/>
    <property type="match status" value="1"/>
</dbReference>
<dbReference type="CDD" id="cd03443">
    <property type="entry name" value="PaaI_thioesterase"/>
    <property type="match status" value="1"/>
</dbReference>
<dbReference type="Gene3D" id="3.10.129.10">
    <property type="entry name" value="Hotdog Thioesterase"/>
    <property type="match status" value="1"/>
</dbReference>
<dbReference type="Proteomes" id="UP000696280">
    <property type="component" value="Unassembled WGS sequence"/>
</dbReference>
<evidence type="ECO:0000259" key="1">
    <source>
        <dbReference type="Pfam" id="PF03061"/>
    </source>
</evidence>
<comment type="caution">
    <text evidence="2">The sequence shown here is derived from an EMBL/GenBank/DDBJ whole genome shotgun (WGS) entry which is preliminary data.</text>
</comment>
<gene>
    <name evidence="2" type="ORF">HYFRA_00012890</name>
</gene>
<evidence type="ECO:0000313" key="2">
    <source>
        <dbReference type="EMBL" id="CAG8958893.1"/>
    </source>
</evidence>
<feature type="domain" description="Thioesterase" evidence="1">
    <location>
        <begin position="92"/>
        <end position="166"/>
    </location>
</feature>
<dbReference type="InterPro" id="IPR029069">
    <property type="entry name" value="HotDog_dom_sf"/>
</dbReference>
<protein>
    <recommendedName>
        <fullName evidence="1">Thioesterase domain-containing protein</fullName>
    </recommendedName>
</protein>
<dbReference type="EMBL" id="CAJVRL010000086">
    <property type="protein sequence ID" value="CAG8958893.1"/>
    <property type="molecule type" value="Genomic_DNA"/>
</dbReference>
<dbReference type="PANTHER" id="PTHR47260:SF3">
    <property type="entry name" value="THIOESTERASE FAMILY PROTEIN (AFU_ORTHOLOGUE AFUA_7G03960)"/>
    <property type="match status" value="1"/>
</dbReference>
<proteinExistence type="predicted"/>
<keyword evidence="3" id="KW-1185">Reference proteome</keyword>
<dbReference type="InterPro" id="IPR006683">
    <property type="entry name" value="Thioestr_dom"/>
</dbReference>
<dbReference type="SUPFAM" id="SSF54637">
    <property type="entry name" value="Thioesterase/thiol ester dehydrase-isomerase"/>
    <property type="match status" value="1"/>
</dbReference>
<reference evidence="2" key="1">
    <citation type="submission" date="2021-07" db="EMBL/GenBank/DDBJ databases">
        <authorList>
            <person name="Durling M."/>
        </authorList>
    </citation>
    <scope>NUCLEOTIDE SEQUENCE</scope>
</reference>
<dbReference type="OrthoDB" id="506431at2759"/>
<sequence>MPLKNRSPLAQVPSEIQAQFNSEPWCTKLFQDHTLQALTGETTSTLMGKTLSTDSTIIAKQLFQKLPEPGSKKEFTEAICLFRLGGDIDGHHNTAHGGFLSVLMDEILGYAIESETPKGKATMTAYLKVDYKKPVRTPGIVLARGVVLKKEGKKLWLKGTIENGEGVPYATGEALFVVVERVKRLPKL</sequence>
<name>A0A9N9L696_9HELO</name>
<dbReference type="AlphaFoldDB" id="A0A9N9L696"/>
<dbReference type="PANTHER" id="PTHR47260">
    <property type="entry name" value="UPF0644 PROTEIN PB2B4.06"/>
    <property type="match status" value="1"/>
</dbReference>